<sequence>MPDSSSGGPIQVETGSVSISEADVASGKPYNITPIVILSFYLAVHLEHLQAHIYRTAGENKSRALRLARLIWFGPEYQHERTVAELIVHNRLTPDPHHPITLTPSPPTPAPNAAIDLSASRTPFSQQPYPKTSVQTPQEYALQQAVQRLNFEEDHPRPPAPHATTMPPHSRMDRNTIDFRSNQKPALFNPPVYPQQNSAVHPNVQTHAPNTSNSSPGHQGQYGQHQNHSNNLWERHSKLAVAFSTASKDASNRYSGNIDDSWPEKREMFEDVAQNYRCSKAEALQFLNNLFTGGARVTFRKLIKGQVQDYDTAMAILEKEFHNAPAQARILAKLESLKFTDFTTADSSQNDAYVRLTERIEEQFPRSPPQMQHDYHKRRILACAVADQPWALGTLDRTDEELPTYSTLSSALASVLQKHASRSAAGESVIPHDNGTFYTNPRYGRSKPRWNEARNPSKFR</sequence>
<comment type="caution">
    <text evidence="2">The sequence shown here is derived from an EMBL/GenBank/DDBJ whole genome shotgun (WGS) entry which is preliminary data.</text>
</comment>
<keyword evidence="3" id="KW-1185">Reference proteome</keyword>
<evidence type="ECO:0000313" key="2">
    <source>
        <dbReference type="EMBL" id="PXF39854.1"/>
    </source>
</evidence>
<feature type="compositionally biased region" description="Polar residues" evidence="1">
    <location>
        <begin position="194"/>
        <end position="213"/>
    </location>
</feature>
<feature type="region of interest" description="Disordered" evidence="1">
    <location>
        <begin position="153"/>
        <end position="227"/>
    </location>
</feature>
<feature type="region of interest" description="Disordered" evidence="1">
    <location>
        <begin position="424"/>
        <end position="460"/>
    </location>
</feature>
<name>A0A2V3ICP2_9FLOR</name>
<dbReference type="AlphaFoldDB" id="A0A2V3ICP2"/>
<dbReference type="Proteomes" id="UP000247409">
    <property type="component" value="Unassembled WGS sequence"/>
</dbReference>
<evidence type="ECO:0000313" key="3">
    <source>
        <dbReference type="Proteomes" id="UP000247409"/>
    </source>
</evidence>
<dbReference type="OrthoDB" id="11446at2759"/>
<reference evidence="2 3" key="1">
    <citation type="journal article" date="2018" name="Mol. Biol. Evol.">
        <title>Analysis of the draft genome of the red seaweed Gracilariopsis chorda provides insights into genome size evolution in Rhodophyta.</title>
        <authorList>
            <person name="Lee J."/>
            <person name="Yang E.C."/>
            <person name="Graf L."/>
            <person name="Yang J.H."/>
            <person name="Qiu H."/>
            <person name="Zel Zion U."/>
            <person name="Chan C.X."/>
            <person name="Stephens T.G."/>
            <person name="Weber A.P.M."/>
            <person name="Boo G.H."/>
            <person name="Boo S.M."/>
            <person name="Kim K.M."/>
            <person name="Shin Y."/>
            <person name="Jung M."/>
            <person name="Lee S.J."/>
            <person name="Yim H.S."/>
            <person name="Lee J.H."/>
            <person name="Bhattacharya D."/>
            <person name="Yoon H.S."/>
        </authorList>
    </citation>
    <scope>NUCLEOTIDE SEQUENCE [LARGE SCALE GENOMIC DNA]</scope>
    <source>
        <strain evidence="2 3">SKKU-2015</strain>
        <tissue evidence="2">Whole body</tissue>
    </source>
</reference>
<evidence type="ECO:0000256" key="1">
    <source>
        <dbReference type="SAM" id="MobiDB-lite"/>
    </source>
</evidence>
<protein>
    <submittedName>
        <fullName evidence="2">Uncharacterized protein</fullName>
    </submittedName>
</protein>
<accession>A0A2V3ICP2</accession>
<gene>
    <name evidence="2" type="ORF">BWQ96_10433</name>
</gene>
<dbReference type="EMBL" id="NBIV01000419">
    <property type="protein sequence ID" value="PXF39854.1"/>
    <property type="molecule type" value="Genomic_DNA"/>
</dbReference>
<proteinExistence type="predicted"/>
<organism evidence="2 3">
    <name type="scientific">Gracilariopsis chorda</name>
    <dbReference type="NCBI Taxonomy" id="448386"/>
    <lineage>
        <taxon>Eukaryota</taxon>
        <taxon>Rhodophyta</taxon>
        <taxon>Florideophyceae</taxon>
        <taxon>Rhodymeniophycidae</taxon>
        <taxon>Gracilariales</taxon>
        <taxon>Gracilariaceae</taxon>
        <taxon>Gracilariopsis</taxon>
    </lineage>
</organism>
<feature type="compositionally biased region" description="Low complexity" evidence="1">
    <location>
        <begin position="214"/>
        <end position="227"/>
    </location>
</feature>